<dbReference type="RefSeq" id="WP_301125664.1">
    <property type="nucleotide sequence ID" value="NZ_JAUHPV010000001.1"/>
</dbReference>
<dbReference type="SUPFAM" id="SSF46785">
    <property type="entry name" value="Winged helix' DNA-binding domain"/>
    <property type="match status" value="1"/>
</dbReference>
<protein>
    <submittedName>
        <fullName evidence="5">Helix-turn-helix domain-containing protein</fullName>
    </submittedName>
</protein>
<dbReference type="Gene3D" id="1.10.10.10">
    <property type="entry name" value="Winged helix-like DNA-binding domain superfamily/Winged helix DNA-binding domain"/>
    <property type="match status" value="1"/>
</dbReference>
<dbReference type="Proteomes" id="UP001172738">
    <property type="component" value="Unassembled WGS sequence"/>
</dbReference>
<dbReference type="InterPro" id="IPR002577">
    <property type="entry name" value="HTH_HxlR"/>
</dbReference>
<dbReference type="PANTHER" id="PTHR33204:SF37">
    <property type="entry name" value="HTH-TYPE TRANSCRIPTIONAL REGULATOR YODB"/>
    <property type="match status" value="1"/>
</dbReference>
<proteinExistence type="predicted"/>
<sequence length="131" mass="14321">MTAEAHETDAPSQELVANVFASACSSRAAFEAVTGKWASLVLLALVDGPQRFGELRRQVEGVSEKMLSQALHALEREGLLTRTDHGSRPPRVDYALTPLGRDIATRLRELADLLQGAVPDLERSRAEYDAH</sequence>
<evidence type="ECO:0000259" key="4">
    <source>
        <dbReference type="PROSITE" id="PS51118"/>
    </source>
</evidence>
<keyword evidence="2" id="KW-0238">DNA-binding</keyword>
<name>A0ABT8FXW3_9MICO</name>
<dbReference type="Pfam" id="PF01638">
    <property type="entry name" value="HxlR"/>
    <property type="match status" value="1"/>
</dbReference>
<organism evidence="5 6">
    <name type="scientific">Demequina zhanjiangensis</name>
    <dbReference type="NCBI Taxonomy" id="3051659"/>
    <lineage>
        <taxon>Bacteria</taxon>
        <taxon>Bacillati</taxon>
        <taxon>Actinomycetota</taxon>
        <taxon>Actinomycetes</taxon>
        <taxon>Micrococcales</taxon>
        <taxon>Demequinaceae</taxon>
        <taxon>Demequina</taxon>
    </lineage>
</organism>
<dbReference type="InterPro" id="IPR036390">
    <property type="entry name" value="WH_DNA-bd_sf"/>
</dbReference>
<evidence type="ECO:0000313" key="6">
    <source>
        <dbReference type="Proteomes" id="UP001172738"/>
    </source>
</evidence>
<dbReference type="PANTHER" id="PTHR33204">
    <property type="entry name" value="TRANSCRIPTIONAL REGULATOR, MARR FAMILY"/>
    <property type="match status" value="1"/>
</dbReference>
<evidence type="ECO:0000256" key="2">
    <source>
        <dbReference type="ARBA" id="ARBA00023125"/>
    </source>
</evidence>
<keyword evidence="1" id="KW-0805">Transcription regulation</keyword>
<reference evidence="5" key="1">
    <citation type="submission" date="2023-06" db="EMBL/GenBank/DDBJ databases">
        <title>SYSU T00b26.</title>
        <authorList>
            <person name="Gao L."/>
            <person name="Fang B.-Z."/>
            <person name="Li W.-J."/>
        </authorList>
    </citation>
    <scope>NUCLEOTIDE SEQUENCE</scope>
    <source>
        <strain evidence="5">SYSU T00b26</strain>
    </source>
</reference>
<accession>A0ABT8FXW3</accession>
<evidence type="ECO:0000256" key="3">
    <source>
        <dbReference type="ARBA" id="ARBA00023163"/>
    </source>
</evidence>
<gene>
    <name evidence="5" type="ORF">QQX04_01905</name>
</gene>
<keyword evidence="6" id="KW-1185">Reference proteome</keyword>
<feature type="domain" description="HTH hxlR-type" evidence="4">
    <location>
        <begin position="24"/>
        <end position="122"/>
    </location>
</feature>
<evidence type="ECO:0000256" key="1">
    <source>
        <dbReference type="ARBA" id="ARBA00023015"/>
    </source>
</evidence>
<comment type="caution">
    <text evidence="5">The sequence shown here is derived from an EMBL/GenBank/DDBJ whole genome shotgun (WGS) entry which is preliminary data.</text>
</comment>
<keyword evidence="3" id="KW-0804">Transcription</keyword>
<dbReference type="PROSITE" id="PS51118">
    <property type="entry name" value="HTH_HXLR"/>
    <property type="match status" value="1"/>
</dbReference>
<evidence type="ECO:0000313" key="5">
    <source>
        <dbReference type="EMBL" id="MDN4471743.1"/>
    </source>
</evidence>
<dbReference type="InterPro" id="IPR036388">
    <property type="entry name" value="WH-like_DNA-bd_sf"/>
</dbReference>
<dbReference type="EMBL" id="JAUHPV010000001">
    <property type="protein sequence ID" value="MDN4471743.1"/>
    <property type="molecule type" value="Genomic_DNA"/>
</dbReference>